<evidence type="ECO:0000313" key="1">
    <source>
        <dbReference type="EMBL" id="WWQ68665.1"/>
    </source>
</evidence>
<reference evidence="1" key="1">
    <citation type="journal article" date="2025" name="Int. J. Syst. Evol. Microbiol.">
        <title>Streptomyces citrinus sp. nov., with yellow diffusible pigment.</title>
        <authorList>
            <person name="He Y."/>
            <person name="Yang E."/>
            <person name="Xu J."/>
            <person name="Sun Y."/>
            <person name="Sun L."/>
        </authorList>
    </citation>
    <scope>NUCLEOTIDE SEQUENCE</scope>
    <source>
        <strain evidence="1">Q6</strain>
    </source>
</reference>
<keyword evidence="2" id="KW-1185">Reference proteome</keyword>
<dbReference type="Proteomes" id="UP001432251">
    <property type="component" value="Chromosome"/>
</dbReference>
<accession>A0ACD5ANR2</accession>
<evidence type="ECO:0000313" key="2">
    <source>
        <dbReference type="Proteomes" id="UP001432251"/>
    </source>
</evidence>
<gene>
    <name evidence="1" type="ORF">V2W30_38590</name>
</gene>
<sequence length="74" mass="8084">MRAPFRDRHPSLGDLALFVLGEEASSATKRHVDRCRTCRSAVAEFRRALVAGRAGGQAPTPPPASVWEAISRRL</sequence>
<proteinExistence type="predicted"/>
<protein>
    <submittedName>
        <fullName evidence="1">Uncharacterized protein</fullName>
    </submittedName>
</protein>
<name>A0ACD5ANR2_9ACTN</name>
<organism evidence="1 2">
    <name type="scientific">Streptomyces citrinus</name>
    <dbReference type="NCBI Taxonomy" id="3118173"/>
    <lineage>
        <taxon>Bacteria</taxon>
        <taxon>Bacillati</taxon>
        <taxon>Actinomycetota</taxon>
        <taxon>Actinomycetes</taxon>
        <taxon>Kitasatosporales</taxon>
        <taxon>Streptomycetaceae</taxon>
        <taxon>Streptomyces</taxon>
    </lineage>
</organism>
<dbReference type="EMBL" id="CP146022">
    <property type="protein sequence ID" value="WWQ68665.1"/>
    <property type="molecule type" value="Genomic_DNA"/>
</dbReference>